<dbReference type="InterPro" id="IPR023214">
    <property type="entry name" value="HAD_sf"/>
</dbReference>
<keyword evidence="3" id="KW-1185">Reference proteome</keyword>
<proteinExistence type="predicted"/>
<dbReference type="PANTHER" id="PTHR28181:SF1">
    <property type="entry name" value="COLD TOLERANCE PROTEIN 1"/>
    <property type="match status" value="1"/>
</dbReference>
<dbReference type="InterPro" id="IPR050849">
    <property type="entry name" value="HAD-like_hydrolase_phosphatase"/>
</dbReference>
<reference evidence="2 3" key="1">
    <citation type="submission" date="2024-10" db="EMBL/GenBank/DDBJ databases">
        <title>Updated reference genomes for cyclostephanoid diatoms.</title>
        <authorList>
            <person name="Roberts W.R."/>
            <person name="Alverson A.J."/>
        </authorList>
    </citation>
    <scope>NUCLEOTIDE SEQUENCE [LARGE SCALE GENOMIC DNA]</scope>
    <source>
        <strain evidence="2 3">AJA010-31</strain>
    </source>
</reference>
<feature type="compositionally biased region" description="Low complexity" evidence="1">
    <location>
        <begin position="55"/>
        <end position="68"/>
    </location>
</feature>
<dbReference type="EMBL" id="JALLPJ020000611">
    <property type="protein sequence ID" value="KAL3787399.1"/>
    <property type="molecule type" value="Genomic_DNA"/>
</dbReference>
<organism evidence="2 3">
    <name type="scientific">Cyclotella atomus</name>
    <dbReference type="NCBI Taxonomy" id="382360"/>
    <lineage>
        <taxon>Eukaryota</taxon>
        <taxon>Sar</taxon>
        <taxon>Stramenopiles</taxon>
        <taxon>Ochrophyta</taxon>
        <taxon>Bacillariophyta</taxon>
        <taxon>Coscinodiscophyceae</taxon>
        <taxon>Thalassiosirophycidae</taxon>
        <taxon>Stephanodiscales</taxon>
        <taxon>Stephanodiscaceae</taxon>
        <taxon>Cyclotella</taxon>
    </lineage>
</organism>
<dbReference type="SUPFAM" id="SSF56784">
    <property type="entry name" value="HAD-like"/>
    <property type="match status" value="1"/>
</dbReference>
<name>A0ABD3PI66_9STRA</name>
<dbReference type="InterPro" id="IPR036412">
    <property type="entry name" value="HAD-like_sf"/>
</dbReference>
<dbReference type="Proteomes" id="UP001530400">
    <property type="component" value="Unassembled WGS sequence"/>
</dbReference>
<gene>
    <name evidence="2" type="ORF">ACHAWO_003172</name>
</gene>
<evidence type="ECO:0000313" key="2">
    <source>
        <dbReference type="EMBL" id="KAL3787399.1"/>
    </source>
</evidence>
<dbReference type="PANTHER" id="PTHR28181">
    <property type="entry name" value="UPF0655 PROTEIN YCR015C"/>
    <property type="match status" value="1"/>
</dbReference>
<dbReference type="AlphaFoldDB" id="A0ABD3PI66"/>
<dbReference type="Gene3D" id="3.40.50.1000">
    <property type="entry name" value="HAD superfamily/HAD-like"/>
    <property type="match status" value="1"/>
</dbReference>
<evidence type="ECO:0000256" key="1">
    <source>
        <dbReference type="SAM" id="MobiDB-lite"/>
    </source>
</evidence>
<protein>
    <submittedName>
        <fullName evidence="2">Uncharacterized protein</fullName>
    </submittedName>
</protein>
<sequence>MDTPVLFSESSKFHVRNDGLTKRRRWLVVDFDGTCTEHDTTPLLPKLASFASRSRSSLPLNKSKSNLNEQSDESEHTEEYDHEKDLQWRLSQFAQLEKEFLKRYSEAKSSMLSDETGETEQRLRSIQDALDALDEPSTTVTHMVSKSRVLHGLGHADSIEMEGMLNVRGISTSVGCESINTEMDKACAQDERIEVHLKPGCETTLARILMSHSTPNDVTEVSYNNPCMGWSLAILSINWCPALIDASLVQPVLRKKRSLLNQQHCETEVPIWSNNVDGEGVVTLHVPGAKAKRERIIELRKCLVQMNDNSEEVDTCSKHLIVYVGDSSTDLAALLEADVGIIMGNSESTRNIAEKWGIEIVPLKNRHEYGFDIQIGMPRGKGNKTRLWQVDNWQMINETLEELDIHWKC</sequence>
<feature type="region of interest" description="Disordered" evidence="1">
    <location>
        <begin position="55"/>
        <end position="80"/>
    </location>
</feature>
<comment type="caution">
    <text evidence="2">The sequence shown here is derived from an EMBL/GenBank/DDBJ whole genome shotgun (WGS) entry which is preliminary data.</text>
</comment>
<evidence type="ECO:0000313" key="3">
    <source>
        <dbReference type="Proteomes" id="UP001530400"/>
    </source>
</evidence>
<accession>A0ABD3PI66</accession>